<dbReference type="InterPro" id="IPR036318">
    <property type="entry name" value="FAD-bd_PCMH-like_sf"/>
</dbReference>
<dbReference type="AlphaFoldDB" id="A0A934MV22"/>
<comment type="function">
    <text evidence="5 6">Catalyzes the oxidation of D-lactate to pyruvate.</text>
</comment>
<dbReference type="InterPro" id="IPR016169">
    <property type="entry name" value="FAD-bd_PCMH_sub2"/>
</dbReference>
<dbReference type="Pfam" id="PF09330">
    <property type="entry name" value="Lact-deh-memb"/>
    <property type="match status" value="1"/>
</dbReference>
<dbReference type="EMBL" id="JAEMNX010000002">
    <property type="protein sequence ID" value="MBJ7536559.1"/>
    <property type="molecule type" value="Genomic_DNA"/>
</dbReference>
<dbReference type="GO" id="GO:0102029">
    <property type="term" value="F:D-lactate dehydrogenase (quinone) activity"/>
    <property type="evidence" value="ECO:0007669"/>
    <property type="project" value="UniProtKB-EC"/>
</dbReference>
<feature type="binding site" evidence="5 7">
    <location>
        <begin position="75"/>
        <end position="79"/>
    </location>
    <ligand>
        <name>FAD</name>
        <dbReference type="ChEBI" id="CHEBI:57692"/>
    </ligand>
</feature>
<comment type="caution">
    <text evidence="10">The sequence shown here is derived from an EMBL/GenBank/DDBJ whole genome shotgun (WGS) entry which is preliminary data.</text>
</comment>
<evidence type="ECO:0000313" key="10">
    <source>
        <dbReference type="EMBL" id="MBJ7536559.1"/>
    </source>
</evidence>
<dbReference type="Gene3D" id="3.30.465.10">
    <property type="match status" value="1"/>
</dbReference>
<dbReference type="GO" id="GO:0004458">
    <property type="term" value="F:D-lactate dehydrogenase (cytochrome) activity"/>
    <property type="evidence" value="ECO:0007669"/>
    <property type="project" value="UniProtKB-UniRule"/>
</dbReference>
<gene>
    <name evidence="5 10" type="primary">dld</name>
    <name evidence="10" type="ORF">I8J31_02560</name>
</gene>
<feature type="binding site" evidence="5 7">
    <location>
        <position position="141"/>
    </location>
    <ligand>
        <name>FAD</name>
        <dbReference type="ChEBI" id="CHEBI:57692"/>
    </ligand>
</feature>
<dbReference type="SUPFAM" id="SSF55103">
    <property type="entry name" value="FAD-linked oxidases, C-terminal domain"/>
    <property type="match status" value="1"/>
</dbReference>
<keyword evidence="5" id="KW-0997">Cell inner membrane</keyword>
<dbReference type="GO" id="GO:0048038">
    <property type="term" value="F:quinone binding"/>
    <property type="evidence" value="ECO:0007669"/>
    <property type="project" value="UniProtKB-KW"/>
</dbReference>
<feature type="region of interest" description="Disordered" evidence="8">
    <location>
        <begin position="543"/>
        <end position="566"/>
    </location>
</feature>
<dbReference type="NCBIfam" id="NF008387">
    <property type="entry name" value="PRK11183.1"/>
    <property type="match status" value="1"/>
</dbReference>
<sequence length="566" mass="63806">MEADNLNSHGFLTALQNIVDKKNIITDEKKAAGYSRGFRFGGGKVLAVIIPSSLIELWRVTQACVAADIIMIMQAANTGLTGGSTPHGEYDRNVVIISTTKLQSIQLLDEGKQVVSFPGSRLYELEKALDVYDREPHSVIGSSCIGASIVGGVCNNSGGALVQRGPAYTEMALYARIDENQQLTLINHLGIHLGEDPEEILNALEKQTYTDSDIEYPERAASDNEYQERVRDVDADTPSRFNNDARRLYETSGCAGKLIVFAVRLDTFPKVKKDQVFYIGTNNTDTLTSLRRDILSGFKNLPVAGEYVHRSYFDVCDKYGKDSFIVIQKTGSENMPKLFALKNKVDRIFNKFPFLPSNLSDKMLQAIAYLFPDHIPKKIRQYRDQYEHHLMLHMADDGINEAKAYLSKFFASNEGEYFECTDDEGKRAFLNRFVAGGAAKRYHTLNPQFGNLLSLDIALRRNETEWFETLPPEIDNLIIEKLYTGHFMCHVMHQDYFLKPGVDENDVKEKLLAFLDQKGAEYPAEHNVGQLYKAKAPLKKFYQENDPTNSLNPGIGKTARGKHWQH</sequence>
<dbReference type="GO" id="GO:0006089">
    <property type="term" value="P:lactate metabolic process"/>
    <property type="evidence" value="ECO:0007669"/>
    <property type="project" value="UniProtKB-UniRule"/>
</dbReference>
<reference evidence="10" key="1">
    <citation type="submission" date="2020-12" db="EMBL/GenBank/DDBJ databases">
        <title>Marinomonas arctica sp. nov., a psychrotolerant bacterium isolated from the Arctic.</title>
        <authorList>
            <person name="Zhang Y."/>
        </authorList>
    </citation>
    <scope>NUCLEOTIDE SEQUENCE</scope>
    <source>
        <strain evidence="10">C1424</strain>
    </source>
</reference>
<evidence type="ECO:0000256" key="5">
    <source>
        <dbReference type="HAMAP-Rule" id="MF_02092"/>
    </source>
</evidence>
<dbReference type="Pfam" id="PF01565">
    <property type="entry name" value="FAD_binding_4"/>
    <property type="match status" value="1"/>
</dbReference>
<dbReference type="GO" id="GO:0031234">
    <property type="term" value="C:extrinsic component of cytoplasmic side of plasma membrane"/>
    <property type="evidence" value="ECO:0007669"/>
    <property type="project" value="UniProtKB-UniRule"/>
</dbReference>
<dbReference type="Gene3D" id="3.30.43.10">
    <property type="entry name" value="Uridine Diphospho-n-acetylenolpyruvylglucosamine Reductase, domain 2"/>
    <property type="match status" value="1"/>
</dbReference>
<comment type="similarity">
    <text evidence="5">Belongs to the quinone-dependent D-lactate dehydrogenase family.</text>
</comment>
<feature type="binding site" evidence="5 7">
    <location>
        <position position="158"/>
    </location>
    <ligand>
        <name>FAD</name>
        <dbReference type="ChEBI" id="CHEBI:57692"/>
    </ligand>
</feature>
<evidence type="ECO:0000256" key="2">
    <source>
        <dbReference type="ARBA" id="ARBA00022630"/>
    </source>
</evidence>
<evidence type="ECO:0000256" key="6">
    <source>
        <dbReference type="PIRNR" id="PIRNR000101"/>
    </source>
</evidence>
<dbReference type="RefSeq" id="WP_199466737.1">
    <property type="nucleotide sequence ID" value="NZ_JAEMNX010000002.1"/>
</dbReference>
<feature type="binding site" evidence="5 7">
    <location>
        <position position="148"/>
    </location>
    <ligand>
        <name>FAD</name>
        <dbReference type="ChEBI" id="CHEBI:57692"/>
    </ligand>
</feature>
<comment type="subcellular location">
    <subcellularLocation>
        <location evidence="5">Cell inner membrane</location>
        <topology evidence="5">Peripheral membrane protein</topology>
        <orientation evidence="5">Cytoplasmic side</orientation>
    </subcellularLocation>
</comment>
<proteinExistence type="inferred from homology"/>
<evidence type="ECO:0000256" key="7">
    <source>
        <dbReference type="PIRSR" id="PIRSR000101-1"/>
    </source>
</evidence>
<dbReference type="Gene3D" id="3.30.1370.20">
    <property type="entry name" value="D-lactate dehydrogenase, cap domain, subdomain 2"/>
    <property type="match status" value="1"/>
</dbReference>
<keyword evidence="3 5" id="KW-0274">FAD</keyword>
<dbReference type="InterPro" id="IPR051264">
    <property type="entry name" value="FAD-oxidored/transferase_4"/>
</dbReference>
<keyword evidence="2 5" id="KW-0285">Flavoprotein</keyword>
<protein>
    <recommendedName>
        <fullName evidence="5">Quinone-dependent D-lactate dehydrogenase</fullName>
        <ecNumber evidence="5">1.1.5.12</ecNumber>
    </recommendedName>
    <alternativeName>
        <fullName evidence="5">D-lactate dehydrogenase</fullName>
        <shortName evidence="5">D-LDH</shortName>
    </alternativeName>
</protein>
<dbReference type="PANTHER" id="PTHR43716:SF1">
    <property type="entry name" value="D-2-HYDROXYGLUTARATE DEHYDROGENASE, MITOCHONDRIAL"/>
    <property type="match status" value="1"/>
</dbReference>
<evidence type="ECO:0000313" key="11">
    <source>
        <dbReference type="Proteomes" id="UP000628710"/>
    </source>
</evidence>
<name>A0A934MV22_9GAMM</name>
<feature type="binding site" evidence="5 7">
    <location>
        <begin position="83"/>
        <end position="84"/>
    </location>
    <ligand>
        <name>FAD</name>
        <dbReference type="ChEBI" id="CHEBI:57692"/>
    </ligand>
</feature>
<dbReference type="PANTHER" id="PTHR43716">
    <property type="entry name" value="D-2-HYDROXYGLUTARATE DEHYDROGENASE, MITOCHONDRIAL"/>
    <property type="match status" value="1"/>
</dbReference>
<dbReference type="Proteomes" id="UP000628710">
    <property type="component" value="Unassembled WGS sequence"/>
</dbReference>
<dbReference type="PIRSF" id="PIRSF000101">
    <property type="entry name" value="D-lactate_dh"/>
    <property type="match status" value="1"/>
</dbReference>
<dbReference type="HAMAP" id="MF_02092">
    <property type="entry name" value="DLDH_Dld"/>
    <property type="match status" value="1"/>
</dbReference>
<keyword evidence="5" id="KW-0472">Membrane</keyword>
<accession>A0A934MV22</accession>
<organism evidence="10 11">
    <name type="scientific">Marinomonas transparens</name>
    <dbReference type="NCBI Taxonomy" id="2795388"/>
    <lineage>
        <taxon>Bacteria</taxon>
        <taxon>Pseudomonadati</taxon>
        <taxon>Pseudomonadota</taxon>
        <taxon>Gammaproteobacteria</taxon>
        <taxon>Oceanospirillales</taxon>
        <taxon>Oceanospirillaceae</taxon>
        <taxon>Marinomonas</taxon>
    </lineage>
</organism>
<dbReference type="GO" id="GO:0055085">
    <property type="term" value="P:transmembrane transport"/>
    <property type="evidence" value="ECO:0007669"/>
    <property type="project" value="InterPro"/>
</dbReference>
<dbReference type="GO" id="GO:0022904">
    <property type="term" value="P:respiratory electron transport chain"/>
    <property type="evidence" value="ECO:0007669"/>
    <property type="project" value="InterPro"/>
</dbReference>
<dbReference type="InterPro" id="IPR012256">
    <property type="entry name" value="D_lactate_DH"/>
</dbReference>
<evidence type="ECO:0000256" key="4">
    <source>
        <dbReference type="ARBA" id="ARBA00023002"/>
    </source>
</evidence>
<evidence type="ECO:0000256" key="8">
    <source>
        <dbReference type="SAM" id="MobiDB-lite"/>
    </source>
</evidence>
<dbReference type="InterPro" id="IPR016166">
    <property type="entry name" value="FAD-bd_PCMH"/>
</dbReference>
<evidence type="ECO:0000256" key="1">
    <source>
        <dbReference type="ARBA" id="ARBA00001974"/>
    </source>
</evidence>
<dbReference type="InterPro" id="IPR006094">
    <property type="entry name" value="Oxid_FAD_bind_N"/>
</dbReference>
<dbReference type="PROSITE" id="PS51387">
    <property type="entry name" value="FAD_PCMH"/>
    <property type="match status" value="1"/>
</dbReference>
<comment type="cofactor">
    <cofactor evidence="1 5 6 7">
        <name>FAD</name>
        <dbReference type="ChEBI" id="CHEBI:57692"/>
    </cofactor>
</comment>
<dbReference type="InterPro" id="IPR016164">
    <property type="entry name" value="FAD-linked_Oxase-like_C"/>
</dbReference>
<dbReference type="GO" id="GO:0071949">
    <property type="term" value="F:FAD binding"/>
    <property type="evidence" value="ECO:0007669"/>
    <property type="project" value="InterPro"/>
</dbReference>
<evidence type="ECO:0000259" key="9">
    <source>
        <dbReference type="PROSITE" id="PS51387"/>
    </source>
</evidence>
<evidence type="ECO:0000256" key="3">
    <source>
        <dbReference type="ARBA" id="ARBA00022827"/>
    </source>
</evidence>
<dbReference type="InterPro" id="IPR016172">
    <property type="entry name" value="D-lactate_DH_C-sub1"/>
</dbReference>
<keyword evidence="5" id="KW-1003">Cell membrane</keyword>
<feature type="domain" description="FAD-binding PCMH-type" evidence="9">
    <location>
        <begin position="40"/>
        <end position="211"/>
    </location>
</feature>
<keyword evidence="4 5" id="KW-0560">Oxidoreductase</keyword>
<feature type="binding site" evidence="5 7">
    <location>
        <position position="260"/>
    </location>
    <ligand>
        <name>FAD</name>
        <dbReference type="ChEBI" id="CHEBI:57692"/>
    </ligand>
</feature>
<dbReference type="InterPro" id="IPR016173">
    <property type="entry name" value="D-lactate_DH_C-sub2"/>
</dbReference>
<keyword evidence="5 6" id="KW-0874">Quinone</keyword>
<dbReference type="EC" id="1.1.5.12" evidence="5"/>
<dbReference type="SUPFAM" id="SSF56176">
    <property type="entry name" value="FAD-binding/transporter-associated domain-like"/>
    <property type="match status" value="1"/>
</dbReference>
<dbReference type="InterPro" id="IPR015409">
    <property type="entry name" value="Lactate_DH_C"/>
</dbReference>
<dbReference type="InterPro" id="IPR016167">
    <property type="entry name" value="FAD-bd_PCMH_sub1"/>
</dbReference>
<dbReference type="Gene3D" id="3.30.70.610">
    <property type="entry name" value="D-lactate dehydrogenase, cap domain, subdomain 1"/>
    <property type="match status" value="2"/>
</dbReference>
<feature type="binding site" evidence="7">
    <location>
        <position position="255"/>
    </location>
    <ligand>
        <name>FAD</name>
        <dbReference type="ChEBI" id="CHEBI:57692"/>
    </ligand>
</feature>
<keyword evidence="11" id="KW-1185">Reference proteome</keyword>
<comment type="catalytic activity">
    <reaction evidence="5 6">
        <text>(R)-lactate + a quinone = a quinol + pyruvate</text>
        <dbReference type="Rhea" id="RHEA:51468"/>
        <dbReference type="ChEBI" id="CHEBI:15361"/>
        <dbReference type="ChEBI" id="CHEBI:16004"/>
        <dbReference type="ChEBI" id="CHEBI:24646"/>
        <dbReference type="ChEBI" id="CHEBI:132124"/>
        <dbReference type="EC" id="1.1.5.12"/>
    </reaction>
</comment>